<sequence length="118" mass="12016">MASKLFVVLAMVAFSGAAGLAGKEGGILGSRMDEVLAAKPGELKRTVTGGSKMVNCEDYNAAAFAIARGTYPDKTAGLVEATACTGILDLKADMCTDTAMGHLMVVMSTLCANSCGKC</sequence>
<dbReference type="EMBL" id="CAUYUJ010014533">
    <property type="protein sequence ID" value="CAK0842755.1"/>
    <property type="molecule type" value="Genomic_DNA"/>
</dbReference>
<accession>A0ABN9TB59</accession>
<organism evidence="2 3">
    <name type="scientific">Prorocentrum cordatum</name>
    <dbReference type="NCBI Taxonomy" id="2364126"/>
    <lineage>
        <taxon>Eukaryota</taxon>
        <taxon>Sar</taxon>
        <taxon>Alveolata</taxon>
        <taxon>Dinophyceae</taxon>
        <taxon>Prorocentrales</taxon>
        <taxon>Prorocentraceae</taxon>
        <taxon>Prorocentrum</taxon>
    </lineage>
</organism>
<protein>
    <recommendedName>
        <fullName evidence="4">ShKT domain-containing protein</fullName>
    </recommendedName>
</protein>
<dbReference type="Proteomes" id="UP001189429">
    <property type="component" value="Unassembled WGS sequence"/>
</dbReference>
<evidence type="ECO:0000313" key="2">
    <source>
        <dbReference type="EMBL" id="CAK0842755.1"/>
    </source>
</evidence>
<evidence type="ECO:0008006" key="4">
    <source>
        <dbReference type="Google" id="ProtNLM"/>
    </source>
</evidence>
<name>A0ABN9TB59_9DINO</name>
<gene>
    <name evidence="2" type="ORF">PCOR1329_LOCUS37392</name>
</gene>
<evidence type="ECO:0000313" key="3">
    <source>
        <dbReference type="Proteomes" id="UP001189429"/>
    </source>
</evidence>
<reference evidence="2" key="1">
    <citation type="submission" date="2023-10" db="EMBL/GenBank/DDBJ databases">
        <authorList>
            <person name="Chen Y."/>
            <person name="Shah S."/>
            <person name="Dougan E. K."/>
            <person name="Thang M."/>
            <person name="Chan C."/>
        </authorList>
    </citation>
    <scope>NUCLEOTIDE SEQUENCE [LARGE SCALE GENOMIC DNA]</scope>
</reference>
<evidence type="ECO:0000256" key="1">
    <source>
        <dbReference type="SAM" id="SignalP"/>
    </source>
</evidence>
<comment type="caution">
    <text evidence="2">The sequence shown here is derived from an EMBL/GenBank/DDBJ whole genome shotgun (WGS) entry which is preliminary data.</text>
</comment>
<keyword evidence="3" id="KW-1185">Reference proteome</keyword>
<keyword evidence="1" id="KW-0732">Signal</keyword>
<feature type="signal peptide" evidence="1">
    <location>
        <begin position="1"/>
        <end position="17"/>
    </location>
</feature>
<feature type="chain" id="PRO_5046335751" description="ShKT domain-containing protein" evidence="1">
    <location>
        <begin position="18"/>
        <end position="118"/>
    </location>
</feature>
<proteinExistence type="predicted"/>